<comment type="caution">
    <text evidence="3">The sequence shown here is derived from an EMBL/GenBank/DDBJ whole genome shotgun (WGS) entry which is preliminary data.</text>
</comment>
<proteinExistence type="predicted"/>
<dbReference type="AlphaFoldDB" id="A0A4R0G576"/>
<accession>A0A4R0G576</accession>
<name>A0A4R0G576_9ACTN</name>
<feature type="compositionally biased region" description="Basic residues" evidence="1">
    <location>
        <begin position="381"/>
        <end position="392"/>
    </location>
</feature>
<feature type="domain" description="DeoxyPurine in DNA protein A" evidence="2">
    <location>
        <begin position="87"/>
        <end position="352"/>
    </location>
</feature>
<organism evidence="3 4">
    <name type="scientific">Micromonospora zingiberis</name>
    <dbReference type="NCBI Taxonomy" id="2053011"/>
    <lineage>
        <taxon>Bacteria</taxon>
        <taxon>Bacillati</taxon>
        <taxon>Actinomycetota</taxon>
        <taxon>Actinomycetes</taxon>
        <taxon>Micromonosporales</taxon>
        <taxon>Micromonosporaceae</taxon>
        <taxon>Micromonospora</taxon>
    </lineage>
</organism>
<reference evidence="3 4" key="1">
    <citation type="submission" date="2019-02" db="EMBL/GenBank/DDBJ databases">
        <title>Jishengella sp. nov., isolated from a root of Zingiber montanum.</title>
        <authorList>
            <person name="Kuncharoen N."/>
            <person name="Kudo T."/>
            <person name="Masahiro Y."/>
            <person name="Ohkuma M."/>
            <person name="Tanasupawat S."/>
        </authorList>
    </citation>
    <scope>NUCLEOTIDE SEQUENCE [LARGE SCALE GENOMIC DNA]</scope>
    <source>
        <strain evidence="3 4">PLAI 1-1</strain>
    </source>
</reference>
<evidence type="ECO:0000259" key="2">
    <source>
        <dbReference type="Pfam" id="PF23859"/>
    </source>
</evidence>
<keyword evidence="4" id="KW-1185">Reference proteome</keyword>
<evidence type="ECO:0000313" key="4">
    <source>
        <dbReference type="Proteomes" id="UP000292274"/>
    </source>
</evidence>
<feature type="region of interest" description="Disordered" evidence="1">
    <location>
        <begin position="362"/>
        <end position="411"/>
    </location>
</feature>
<dbReference type="Proteomes" id="UP000292274">
    <property type="component" value="Unassembled WGS sequence"/>
</dbReference>
<dbReference type="OrthoDB" id="4570893at2"/>
<gene>
    <name evidence="3" type="ORF">E0H26_26970</name>
</gene>
<dbReference type="RefSeq" id="WP_131308792.1">
    <property type="nucleotide sequence ID" value="NZ_SJJR01000029.1"/>
</dbReference>
<evidence type="ECO:0000256" key="1">
    <source>
        <dbReference type="SAM" id="MobiDB-lite"/>
    </source>
</evidence>
<dbReference type="InterPro" id="IPR055645">
    <property type="entry name" value="DpdA"/>
</dbReference>
<sequence>MTVDTVRRVTVPASGVSPRRAAKLLAFLRKQNLAQWPPPPPTAQERRARWDAHVARFGLGPERVDTPWGPVTPWTISEFHPDPARRTTFYLGVGHPHRLNDSPVPLFLSATTLARYRRRGDDFPVRMNGAPWAGDSGAYAALILRADPEGHPWFAHPDEYAAMWTRFQEDVGPPDVIGIQDWPCEPQCLRRTGATVREHQEATLANYLYLAEQFPHVPWLPTLQGWHPWEYVEHHRMYQAAGVDLAGMRVGVGSLCRRGSQREVARVLGTLAPLGMRMHGFGVSINALRLVGPLLASSDSQAWSATARRERIRLPGCTHLSRPDPLTGSRVPTDCRNCFRYALAYREEVMDALRYAARAMPTPSTPLVDLPPGPPLTSLGGRRRTSPRRSRSRAPYPDQLTLFDDPGGNTN</sequence>
<dbReference type="Pfam" id="PF23859">
    <property type="entry name" value="DpdA"/>
    <property type="match status" value="1"/>
</dbReference>
<dbReference type="EMBL" id="SJJR01000029">
    <property type="protein sequence ID" value="TCB90468.1"/>
    <property type="molecule type" value="Genomic_DNA"/>
</dbReference>
<protein>
    <recommendedName>
        <fullName evidence="2">DeoxyPurine in DNA protein A domain-containing protein</fullName>
    </recommendedName>
</protein>
<evidence type="ECO:0000313" key="3">
    <source>
        <dbReference type="EMBL" id="TCB90468.1"/>
    </source>
</evidence>